<gene>
    <name evidence="1" type="ORF">DPMN_148422</name>
</gene>
<sequence length="301" mass="33823">MTLATKAFRDLPEDYMYSQVIQRFCHGCINKEAGEVAANARPSTMEAAVDKVKWAVHTHTAVHGRAKRDVRQTTVHESSQGWSVYEVKEEPQSQTGQSTLTRLGACEKRMDTIEKQISKIKNSIDTILERLPYRQSRSASPSPNRTEHVSKGTMNIQMLKQPMEEEIASVTVCRTTVITPSTFTNVECVLNKDFTAFVVEQFGVGNVAIPRALYNHDQKPKMCVMNMTVEPVENSVPKAAPLRSGYKTWDPGTKGFGAAVGIHSKKLQFEELRSLLRLKDVVALGEIDVRPHPRGSYKRRY</sequence>
<proteinExistence type="predicted"/>
<accession>A0A9D4J3V4</accession>
<organism evidence="1 2">
    <name type="scientific">Dreissena polymorpha</name>
    <name type="common">Zebra mussel</name>
    <name type="synonym">Mytilus polymorpha</name>
    <dbReference type="NCBI Taxonomy" id="45954"/>
    <lineage>
        <taxon>Eukaryota</taxon>
        <taxon>Metazoa</taxon>
        <taxon>Spiralia</taxon>
        <taxon>Lophotrochozoa</taxon>
        <taxon>Mollusca</taxon>
        <taxon>Bivalvia</taxon>
        <taxon>Autobranchia</taxon>
        <taxon>Heteroconchia</taxon>
        <taxon>Euheterodonta</taxon>
        <taxon>Imparidentia</taxon>
        <taxon>Neoheterodontei</taxon>
        <taxon>Myida</taxon>
        <taxon>Dreissenoidea</taxon>
        <taxon>Dreissenidae</taxon>
        <taxon>Dreissena</taxon>
    </lineage>
</organism>
<keyword evidence="2" id="KW-1185">Reference proteome</keyword>
<comment type="caution">
    <text evidence="1">The sequence shown here is derived from an EMBL/GenBank/DDBJ whole genome shotgun (WGS) entry which is preliminary data.</text>
</comment>
<evidence type="ECO:0000313" key="2">
    <source>
        <dbReference type="Proteomes" id="UP000828390"/>
    </source>
</evidence>
<dbReference type="Proteomes" id="UP000828390">
    <property type="component" value="Unassembled WGS sequence"/>
</dbReference>
<evidence type="ECO:0000313" key="1">
    <source>
        <dbReference type="EMBL" id="KAH3794884.1"/>
    </source>
</evidence>
<reference evidence="1" key="1">
    <citation type="journal article" date="2019" name="bioRxiv">
        <title>The Genome of the Zebra Mussel, Dreissena polymorpha: A Resource for Invasive Species Research.</title>
        <authorList>
            <person name="McCartney M.A."/>
            <person name="Auch B."/>
            <person name="Kono T."/>
            <person name="Mallez S."/>
            <person name="Zhang Y."/>
            <person name="Obille A."/>
            <person name="Becker A."/>
            <person name="Abrahante J.E."/>
            <person name="Garbe J."/>
            <person name="Badalamenti J.P."/>
            <person name="Herman A."/>
            <person name="Mangelson H."/>
            <person name="Liachko I."/>
            <person name="Sullivan S."/>
            <person name="Sone E.D."/>
            <person name="Koren S."/>
            <person name="Silverstein K.A.T."/>
            <person name="Beckman K.B."/>
            <person name="Gohl D.M."/>
        </authorList>
    </citation>
    <scope>NUCLEOTIDE SEQUENCE</scope>
    <source>
        <strain evidence="1">Duluth1</strain>
        <tissue evidence="1">Whole animal</tissue>
    </source>
</reference>
<dbReference type="EMBL" id="JAIWYP010000007">
    <property type="protein sequence ID" value="KAH3794884.1"/>
    <property type="molecule type" value="Genomic_DNA"/>
</dbReference>
<dbReference type="AlphaFoldDB" id="A0A9D4J3V4"/>
<name>A0A9D4J3V4_DREPO</name>
<reference evidence="1" key="2">
    <citation type="submission" date="2020-11" db="EMBL/GenBank/DDBJ databases">
        <authorList>
            <person name="McCartney M.A."/>
            <person name="Auch B."/>
            <person name="Kono T."/>
            <person name="Mallez S."/>
            <person name="Becker A."/>
            <person name="Gohl D.M."/>
            <person name="Silverstein K.A.T."/>
            <person name="Koren S."/>
            <person name="Bechman K.B."/>
            <person name="Herman A."/>
            <person name="Abrahante J.E."/>
            <person name="Garbe J."/>
        </authorList>
    </citation>
    <scope>NUCLEOTIDE SEQUENCE</scope>
    <source>
        <strain evidence="1">Duluth1</strain>
        <tissue evidence="1">Whole animal</tissue>
    </source>
</reference>
<protein>
    <submittedName>
        <fullName evidence="1">Uncharacterized protein</fullName>
    </submittedName>
</protein>